<sequence length="178" mass="20108">MDPEDYISNNPAVYSFVMVDDFPVLYMENLELISGFGLKEVSIHKDTLLSTDITFLGTEYHKQKIEIRPGYEAIRIPQNVYEKIVSADIGLKGQKGRFQKVCTSVEVLKGDAKSSRNFASKNRLLPMKFLINKNLSLSITLHQYVVKKEEAGQVEQIDNCILDLLPTSSDAWILASSF</sequence>
<reference evidence="1" key="1">
    <citation type="journal article" date="2011" name="PLoS Biol.">
        <title>Gene gain and loss during evolution of obligate parasitism in the white rust pathogen of Arabidopsis thaliana.</title>
        <authorList>
            <person name="Kemen E."/>
            <person name="Gardiner A."/>
            <person name="Schultz-Larsen T."/>
            <person name="Kemen A.C."/>
            <person name="Balmuth A.L."/>
            <person name="Robert-Seilaniantz A."/>
            <person name="Bailey K."/>
            <person name="Holub E."/>
            <person name="Studholme D.J."/>
            <person name="Maclean D."/>
            <person name="Jones J.D."/>
        </authorList>
    </citation>
    <scope>NUCLEOTIDE SEQUENCE</scope>
</reference>
<reference evidence="1" key="2">
    <citation type="submission" date="2011-02" db="EMBL/GenBank/DDBJ databases">
        <authorList>
            <person name="MacLean D."/>
        </authorList>
    </citation>
    <scope>NUCLEOTIDE SEQUENCE</scope>
</reference>
<protein>
    <submittedName>
        <fullName evidence="1">AlNc14C15G1686 protein</fullName>
    </submittedName>
</protein>
<organism evidence="1">
    <name type="scientific">Albugo laibachii Nc14</name>
    <dbReference type="NCBI Taxonomy" id="890382"/>
    <lineage>
        <taxon>Eukaryota</taxon>
        <taxon>Sar</taxon>
        <taxon>Stramenopiles</taxon>
        <taxon>Oomycota</taxon>
        <taxon>Peronosporomycetes</taxon>
        <taxon>Albuginales</taxon>
        <taxon>Albuginaceae</taxon>
        <taxon>Albugo</taxon>
    </lineage>
</organism>
<dbReference type="AlphaFoldDB" id="F0W3Y7"/>
<dbReference type="HOGENOM" id="CLU_1513228_0_0_1"/>
<dbReference type="EMBL" id="FR824060">
    <property type="protein sequence ID" value="CCA15782.1"/>
    <property type="molecule type" value="Genomic_DNA"/>
</dbReference>
<proteinExistence type="predicted"/>
<name>F0W3Y7_9STRA</name>
<gene>
    <name evidence="1" type="primary">AlNc14C15G1686</name>
    <name evidence="1" type="ORF">ALNC14_019250</name>
</gene>
<evidence type="ECO:0000313" key="1">
    <source>
        <dbReference type="EMBL" id="CCA15782.1"/>
    </source>
</evidence>
<accession>F0W3Y7</accession>